<dbReference type="GO" id="GO:0016491">
    <property type="term" value="F:oxidoreductase activity"/>
    <property type="evidence" value="ECO:0007669"/>
    <property type="project" value="UniProtKB-KW"/>
</dbReference>
<dbReference type="KEGG" id="ccos:Pan44_07370"/>
<feature type="transmembrane region" description="Helical" evidence="10">
    <location>
        <begin position="33"/>
        <end position="52"/>
    </location>
</feature>
<evidence type="ECO:0000256" key="6">
    <source>
        <dbReference type="ARBA" id="ARBA00023002"/>
    </source>
</evidence>
<dbReference type="Gene3D" id="3.40.30.10">
    <property type="entry name" value="Glutaredoxin"/>
    <property type="match status" value="1"/>
</dbReference>
<dbReference type="InterPro" id="IPR012932">
    <property type="entry name" value="VKOR"/>
</dbReference>
<gene>
    <name evidence="12" type="ORF">Pan44_07370</name>
</gene>
<evidence type="ECO:0000256" key="5">
    <source>
        <dbReference type="ARBA" id="ARBA00022989"/>
    </source>
</evidence>
<feature type="transmembrane region" description="Helical" evidence="10">
    <location>
        <begin position="166"/>
        <end position="183"/>
    </location>
</feature>
<dbReference type="EMBL" id="CP036271">
    <property type="protein sequence ID" value="QDT52725.1"/>
    <property type="molecule type" value="Genomic_DNA"/>
</dbReference>
<evidence type="ECO:0000256" key="9">
    <source>
        <dbReference type="ARBA" id="ARBA00023284"/>
    </source>
</evidence>
<evidence type="ECO:0000256" key="1">
    <source>
        <dbReference type="ARBA" id="ARBA00004141"/>
    </source>
</evidence>
<dbReference type="InterPro" id="IPR036249">
    <property type="entry name" value="Thioredoxin-like_sf"/>
</dbReference>
<accession>A0A517S9C6</accession>
<comment type="subcellular location">
    <subcellularLocation>
        <location evidence="1">Membrane</location>
        <topology evidence="1">Multi-pass membrane protein</topology>
    </subcellularLocation>
</comment>
<dbReference type="AlphaFoldDB" id="A0A517S9C6"/>
<organism evidence="12 13">
    <name type="scientific">Caulifigura coniformis</name>
    <dbReference type="NCBI Taxonomy" id="2527983"/>
    <lineage>
        <taxon>Bacteria</taxon>
        <taxon>Pseudomonadati</taxon>
        <taxon>Planctomycetota</taxon>
        <taxon>Planctomycetia</taxon>
        <taxon>Planctomycetales</taxon>
        <taxon>Planctomycetaceae</taxon>
        <taxon>Caulifigura</taxon>
    </lineage>
</organism>
<evidence type="ECO:0000313" key="13">
    <source>
        <dbReference type="Proteomes" id="UP000315700"/>
    </source>
</evidence>
<dbReference type="InParanoid" id="A0A517S9C6"/>
<name>A0A517S9C6_9PLAN</name>
<feature type="transmembrane region" description="Helical" evidence="10">
    <location>
        <begin position="135"/>
        <end position="154"/>
    </location>
</feature>
<dbReference type="CDD" id="cd10546">
    <property type="entry name" value="VKOR"/>
    <property type="match status" value="1"/>
</dbReference>
<feature type="domain" description="Vitamin K epoxide reductase" evidence="11">
    <location>
        <begin position="24"/>
        <end position="152"/>
    </location>
</feature>
<evidence type="ECO:0000256" key="8">
    <source>
        <dbReference type="ARBA" id="ARBA00023157"/>
    </source>
</evidence>
<evidence type="ECO:0000256" key="10">
    <source>
        <dbReference type="SAM" id="Phobius"/>
    </source>
</evidence>
<dbReference type="Pfam" id="PF13462">
    <property type="entry name" value="Thioredoxin_4"/>
    <property type="match status" value="1"/>
</dbReference>
<keyword evidence="7 10" id="KW-0472">Membrane</keyword>
<dbReference type="InterPro" id="IPR038354">
    <property type="entry name" value="VKOR_sf"/>
</dbReference>
<dbReference type="Gene3D" id="1.20.1440.130">
    <property type="entry name" value="VKOR domain"/>
    <property type="match status" value="1"/>
</dbReference>
<protein>
    <submittedName>
        <fullName evidence="12">Vitamin K epoxide reductase family protein</fullName>
    </submittedName>
</protein>
<dbReference type="GO" id="GO:0048038">
    <property type="term" value="F:quinone binding"/>
    <property type="evidence" value="ECO:0007669"/>
    <property type="project" value="UniProtKB-KW"/>
</dbReference>
<dbReference type="RefSeq" id="WP_145027320.1">
    <property type="nucleotide sequence ID" value="NZ_CP036271.1"/>
</dbReference>
<keyword evidence="4" id="KW-0874">Quinone</keyword>
<sequence length="359" mass="37900">MTQPTGLIVDVESSQPLAASAAKGTKRLTFVRVLALVAIAVTSAQVVDHFAITAPFCGGDLGCSSVTSTGFARPLGIPLSVLGLGAFTAYLGLSLMSGRPARTVLGWASIVAGAVGIGLILVQKYQIQQYCPLCLVIDSAGILMAVTDFFFPLAVASPATGRRGPWISAAAVLAMAPAVWFQFQPDPVAPDYVRERWIDGKVNIVEVFDFDCVFCRDTHPVLKEVLAKAGDDIHFVRIPLAMDPNGLSKQAGQIYLAAERTGTGEQVADKLMEGEQLTQELITAAGGSEATANEAIGAEIDRANAAYHASSHKGLPQIWVNNLLLIGASEKGRIEAAIGKARSKVETQQAKQQASEPTR</sequence>
<dbReference type="Proteomes" id="UP000315700">
    <property type="component" value="Chromosome"/>
</dbReference>
<comment type="similarity">
    <text evidence="2">Belongs to the VKOR family.</text>
</comment>
<evidence type="ECO:0000256" key="2">
    <source>
        <dbReference type="ARBA" id="ARBA00006214"/>
    </source>
</evidence>
<keyword evidence="5 10" id="KW-1133">Transmembrane helix</keyword>
<dbReference type="SUPFAM" id="SSF52833">
    <property type="entry name" value="Thioredoxin-like"/>
    <property type="match status" value="1"/>
</dbReference>
<keyword evidence="9" id="KW-0676">Redox-active center</keyword>
<dbReference type="InterPro" id="IPR012336">
    <property type="entry name" value="Thioredoxin-like_fold"/>
</dbReference>
<keyword evidence="13" id="KW-1185">Reference proteome</keyword>
<dbReference type="OrthoDB" id="9800545at2"/>
<reference evidence="12 13" key="1">
    <citation type="submission" date="2019-02" db="EMBL/GenBank/DDBJ databases">
        <title>Deep-cultivation of Planctomycetes and their phenomic and genomic characterization uncovers novel biology.</title>
        <authorList>
            <person name="Wiegand S."/>
            <person name="Jogler M."/>
            <person name="Boedeker C."/>
            <person name="Pinto D."/>
            <person name="Vollmers J."/>
            <person name="Rivas-Marin E."/>
            <person name="Kohn T."/>
            <person name="Peeters S.H."/>
            <person name="Heuer A."/>
            <person name="Rast P."/>
            <person name="Oberbeckmann S."/>
            <person name="Bunk B."/>
            <person name="Jeske O."/>
            <person name="Meyerdierks A."/>
            <person name="Storesund J.E."/>
            <person name="Kallscheuer N."/>
            <person name="Luecker S."/>
            <person name="Lage O.M."/>
            <person name="Pohl T."/>
            <person name="Merkel B.J."/>
            <person name="Hornburger P."/>
            <person name="Mueller R.-W."/>
            <person name="Bruemmer F."/>
            <person name="Labrenz M."/>
            <person name="Spormann A.M."/>
            <person name="Op den Camp H."/>
            <person name="Overmann J."/>
            <person name="Amann R."/>
            <person name="Jetten M.S.M."/>
            <person name="Mascher T."/>
            <person name="Medema M.H."/>
            <person name="Devos D.P."/>
            <person name="Kaster A.-K."/>
            <person name="Ovreas L."/>
            <person name="Rohde M."/>
            <person name="Galperin M.Y."/>
            <person name="Jogler C."/>
        </authorList>
    </citation>
    <scope>NUCLEOTIDE SEQUENCE [LARGE SCALE GENOMIC DNA]</scope>
    <source>
        <strain evidence="12 13">Pan44</strain>
    </source>
</reference>
<keyword evidence="3 10" id="KW-0812">Transmembrane</keyword>
<feature type="transmembrane region" description="Helical" evidence="10">
    <location>
        <begin position="72"/>
        <end position="92"/>
    </location>
</feature>
<keyword evidence="6" id="KW-0560">Oxidoreductase</keyword>
<dbReference type="Pfam" id="PF07884">
    <property type="entry name" value="VKOR"/>
    <property type="match status" value="1"/>
</dbReference>
<evidence type="ECO:0000313" key="12">
    <source>
        <dbReference type="EMBL" id="QDT52725.1"/>
    </source>
</evidence>
<evidence type="ECO:0000259" key="11">
    <source>
        <dbReference type="SMART" id="SM00756"/>
    </source>
</evidence>
<evidence type="ECO:0000256" key="3">
    <source>
        <dbReference type="ARBA" id="ARBA00022692"/>
    </source>
</evidence>
<feature type="transmembrane region" description="Helical" evidence="10">
    <location>
        <begin position="104"/>
        <end position="123"/>
    </location>
</feature>
<keyword evidence="8" id="KW-1015">Disulfide bond</keyword>
<evidence type="ECO:0000256" key="7">
    <source>
        <dbReference type="ARBA" id="ARBA00023136"/>
    </source>
</evidence>
<dbReference type="GO" id="GO:0016020">
    <property type="term" value="C:membrane"/>
    <property type="evidence" value="ECO:0007669"/>
    <property type="project" value="UniProtKB-SubCell"/>
</dbReference>
<evidence type="ECO:0000256" key="4">
    <source>
        <dbReference type="ARBA" id="ARBA00022719"/>
    </source>
</evidence>
<dbReference type="SMART" id="SM00756">
    <property type="entry name" value="VKc"/>
    <property type="match status" value="1"/>
</dbReference>
<proteinExistence type="inferred from homology"/>